<dbReference type="KEGG" id="bav:BAV2214"/>
<accession>Q2KYV0</accession>
<dbReference type="AlphaFoldDB" id="Q2KYV0"/>
<dbReference type="Pfam" id="PF09859">
    <property type="entry name" value="Oxygenase-NA"/>
    <property type="match status" value="1"/>
</dbReference>
<evidence type="ECO:0000313" key="2">
    <source>
        <dbReference type="Proteomes" id="UP000001977"/>
    </source>
</evidence>
<dbReference type="HOGENOM" id="CLU_073550_0_0_4"/>
<proteinExistence type="predicted"/>
<dbReference type="EMBL" id="AM167904">
    <property type="protein sequence ID" value="CAJ49824.1"/>
    <property type="molecule type" value="Genomic_DNA"/>
</dbReference>
<dbReference type="Proteomes" id="UP000001977">
    <property type="component" value="Chromosome"/>
</dbReference>
<protein>
    <submittedName>
        <fullName evidence="1">Uncharacterized protein</fullName>
    </submittedName>
</protein>
<keyword evidence="2" id="KW-1185">Reference proteome</keyword>
<dbReference type="InterPro" id="IPR018655">
    <property type="entry name" value="DUF2086"/>
</dbReference>
<dbReference type="eggNOG" id="COG3826">
    <property type="taxonomic scope" value="Bacteria"/>
</dbReference>
<evidence type="ECO:0000313" key="1">
    <source>
        <dbReference type="EMBL" id="CAJ49824.1"/>
    </source>
</evidence>
<gene>
    <name evidence="1" type="ordered locus">BAV2214</name>
</gene>
<sequence length="228" mass="24433">MFVLDWGRIGAQLDEEGYALIPGLLRADPALMALTLDGLRRAPLGAAGQGRLHYFPSALPPALAALSAACHAPLEAIANRWNARLGQPHRYRLSSQAPVSQAQMSHLTELYQSDYMGLHPGTNGAAGFPLQLAGLLSMPGEDFTGGELVLVEQRPRMQSRPMVVPLRQGDAAILCGGLRPCQGKRADYRVSIKQAISPVRSGRRLGLTLHFHDGAAEVCSGLLEKGRA</sequence>
<reference evidence="1 2" key="1">
    <citation type="journal article" date="2006" name="J. Bacteriol.">
        <title>Comparison of the genome sequence of the poultry pathogen Bordetella avium with those of B. bronchiseptica, B. pertussis, and B. parapertussis reveals extensive diversity in surface structures associated with host interaction.</title>
        <authorList>
            <person name="Sebaihia M."/>
            <person name="Preston A."/>
            <person name="Maskell D.J."/>
            <person name="Kuzmiak H."/>
            <person name="Connell T.D."/>
            <person name="King N.D."/>
            <person name="Orndorff P.E."/>
            <person name="Miyamoto D.M."/>
            <person name="Thomson N.R."/>
            <person name="Harris D."/>
            <person name="Goble A."/>
            <person name="Lord A."/>
            <person name="Murphy L."/>
            <person name="Quail M.A."/>
            <person name="Rutter S."/>
            <person name="Squares R."/>
            <person name="Squares S."/>
            <person name="Woodward J."/>
            <person name="Parkhill J."/>
            <person name="Temple L.M."/>
        </authorList>
    </citation>
    <scope>NUCLEOTIDE SEQUENCE [LARGE SCALE GENOMIC DNA]</scope>
    <source>
        <strain evidence="1 2">197N</strain>
    </source>
</reference>
<dbReference type="STRING" id="360910.BAV2214"/>
<organism evidence="1 2">
    <name type="scientific">Bordetella avium (strain 197N)</name>
    <dbReference type="NCBI Taxonomy" id="360910"/>
    <lineage>
        <taxon>Bacteria</taxon>
        <taxon>Pseudomonadati</taxon>
        <taxon>Pseudomonadota</taxon>
        <taxon>Betaproteobacteria</taxon>
        <taxon>Burkholderiales</taxon>
        <taxon>Alcaligenaceae</taxon>
        <taxon>Bordetella</taxon>
    </lineage>
</organism>
<name>Q2KYV0_BORA1</name>